<evidence type="ECO:0000313" key="2">
    <source>
        <dbReference type="Proteomes" id="UP000184383"/>
    </source>
</evidence>
<organism evidence="1 2">
    <name type="scientific">Aspergillus wentii DTO 134E9</name>
    <dbReference type="NCBI Taxonomy" id="1073089"/>
    <lineage>
        <taxon>Eukaryota</taxon>
        <taxon>Fungi</taxon>
        <taxon>Dikarya</taxon>
        <taxon>Ascomycota</taxon>
        <taxon>Pezizomycotina</taxon>
        <taxon>Eurotiomycetes</taxon>
        <taxon>Eurotiomycetidae</taxon>
        <taxon>Eurotiales</taxon>
        <taxon>Aspergillaceae</taxon>
        <taxon>Aspergillus</taxon>
        <taxon>Aspergillus subgen. Cremei</taxon>
    </lineage>
</organism>
<dbReference type="GeneID" id="63748378"/>
<name>A0A1L9S1D2_ASPWE</name>
<sequence length="98" mass="10988">MRGHMANLSLYTISNAEVVSAQTPPEPGRFRPERPLWKNREAVRKAMLRPLWVNRTRVCTSWAIYIATSVSEGPEGLYVSLGTRVLVRNAKTACIVSC</sequence>
<keyword evidence="2" id="KW-1185">Reference proteome</keyword>
<accession>A0A1L9S1D2</accession>
<protein>
    <submittedName>
        <fullName evidence="1">Uncharacterized protein</fullName>
    </submittedName>
</protein>
<proteinExistence type="predicted"/>
<reference evidence="2" key="1">
    <citation type="journal article" date="2017" name="Genome Biol.">
        <title>Comparative genomics reveals high biological diversity and specific adaptations in the industrially and medically important fungal genus Aspergillus.</title>
        <authorList>
            <person name="de Vries R.P."/>
            <person name="Riley R."/>
            <person name="Wiebenga A."/>
            <person name="Aguilar-Osorio G."/>
            <person name="Amillis S."/>
            <person name="Uchima C.A."/>
            <person name="Anderluh G."/>
            <person name="Asadollahi M."/>
            <person name="Askin M."/>
            <person name="Barry K."/>
            <person name="Battaglia E."/>
            <person name="Bayram O."/>
            <person name="Benocci T."/>
            <person name="Braus-Stromeyer S.A."/>
            <person name="Caldana C."/>
            <person name="Canovas D."/>
            <person name="Cerqueira G.C."/>
            <person name="Chen F."/>
            <person name="Chen W."/>
            <person name="Choi C."/>
            <person name="Clum A."/>
            <person name="Dos Santos R.A."/>
            <person name="Damasio A.R."/>
            <person name="Diallinas G."/>
            <person name="Emri T."/>
            <person name="Fekete E."/>
            <person name="Flipphi M."/>
            <person name="Freyberg S."/>
            <person name="Gallo A."/>
            <person name="Gournas C."/>
            <person name="Habgood R."/>
            <person name="Hainaut M."/>
            <person name="Harispe M.L."/>
            <person name="Henrissat B."/>
            <person name="Hilden K.S."/>
            <person name="Hope R."/>
            <person name="Hossain A."/>
            <person name="Karabika E."/>
            <person name="Karaffa L."/>
            <person name="Karanyi Z."/>
            <person name="Krasevec N."/>
            <person name="Kuo A."/>
            <person name="Kusch H."/>
            <person name="LaButti K."/>
            <person name="Lagendijk E.L."/>
            <person name="Lapidus A."/>
            <person name="Levasseur A."/>
            <person name="Lindquist E."/>
            <person name="Lipzen A."/>
            <person name="Logrieco A.F."/>
            <person name="MacCabe A."/>
            <person name="Maekelae M.R."/>
            <person name="Malavazi I."/>
            <person name="Melin P."/>
            <person name="Meyer V."/>
            <person name="Mielnichuk N."/>
            <person name="Miskei M."/>
            <person name="Molnar A.P."/>
            <person name="Mule G."/>
            <person name="Ngan C.Y."/>
            <person name="Orejas M."/>
            <person name="Orosz E."/>
            <person name="Ouedraogo J.P."/>
            <person name="Overkamp K.M."/>
            <person name="Park H.-S."/>
            <person name="Perrone G."/>
            <person name="Piumi F."/>
            <person name="Punt P.J."/>
            <person name="Ram A.F."/>
            <person name="Ramon A."/>
            <person name="Rauscher S."/>
            <person name="Record E."/>
            <person name="Riano-Pachon D.M."/>
            <person name="Robert V."/>
            <person name="Roehrig J."/>
            <person name="Ruller R."/>
            <person name="Salamov A."/>
            <person name="Salih N.S."/>
            <person name="Samson R.A."/>
            <person name="Sandor E."/>
            <person name="Sanguinetti M."/>
            <person name="Schuetze T."/>
            <person name="Sepcic K."/>
            <person name="Shelest E."/>
            <person name="Sherlock G."/>
            <person name="Sophianopoulou V."/>
            <person name="Squina F.M."/>
            <person name="Sun H."/>
            <person name="Susca A."/>
            <person name="Todd R.B."/>
            <person name="Tsang A."/>
            <person name="Unkles S.E."/>
            <person name="van de Wiele N."/>
            <person name="van Rossen-Uffink D."/>
            <person name="Oliveira J.V."/>
            <person name="Vesth T.C."/>
            <person name="Visser J."/>
            <person name="Yu J.-H."/>
            <person name="Zhou M."/>
            <person name="Andersen M.R."/>
            <person name="Archer D.B."/>
            <person name="Baker S.E."/>
            <person name="Benoit I."/>
            <person name="Brakhage A.A."/>
            <person name="Braus G.H."/>
            <person name="Fischer R."/>
            <person name="Frisvad J.C."/>
            <person name="Goldman G.H."/>
            <person name="Houbraken J."/>
            <person name="Oakley B."/>
            <person name="Pocsi I."/>
            <person name="Scazzocchio C."/>
            <person name="Seiboth B."/>
            <person name="vanKuyk P.A."/>
            <person name="Wortman J."/>
            <person name="Dyer P.S."/>
            <person name="Grigoriev I.V."/>
        </authorList>
    </citation>
    <scope>NUCLEOTIDE SEQUENCE [LARGE SCALE GENOMIC DNA]</scope>
    <source>
        <strain evidence="2">DTO 134E9</strain>
    </source>
</reference>
<evidence type="ECO:0000313" key="1">
    <source>
        <dbReference type="EMBL" id="OJJ40944.1"/>
    </source>
</evidence>
<dbReference type="EMBL" id="KV878209">
    <property type="protein sequence ID" value="OJJ40944.1"/>
    <property type="molecule type" value="Genomic_DNA"/>
</dbReference>
<dbReference type="RefSeq" id="XP_040694620.1">
    <property type="nucleotide sequence ID" value="XM_040832530.1"/>
</dbReference>
<dbReference type="Proteomes" id="UP000184383">
    <property type="component" value="Unassembled WGS sequence"/>
</dbReference>
<dbReference type="VEuPathDB" id="FungiDB:ASPWEDRAFT_238027"/>
<gene>
    <name evidence="1" type="ORF">ASPWEDRAFT_238027</name>
</gene>
<dbReference type="AlphaFoldDB" id="A0A1L9S1D2"/>